<sequence length="133" mass="15327">MMDNNLFSADSTVGIKQEVLQKIEEILSKENKNSTGTLNDGTKASFERKLKRASNRYKIMRPLTVGMGVIFTGMCLAQIFDINFFFSLFDWQKGALFFLLTLSLIVNVYTLKQQIERYKLLLYLLNLAERIAK</sequence>
<gene>
    <name evidence="2" type="ORF">ACFQ2O_15870</name>
</gene>
<keyword evidence="1" id="KW-0472">Membrane</keyword>
<feature type="transmembrane region" description="Helical" evidence="1">
    <location>
        <begin position="91"/>
        <end position="111"/>
    </location>
</feature>
<evidence type="ECO:0000313" key="3">
    <source>
        <dbReference type="Proteomes" id="UP001597094"/>
    </source>
</evidence>
<keyword evidence="1" id="KW-1133">Transmembrane helix</keyword>
<dbReference type="Proteomes" id="UP001597094">
    <property type="component" value="Unassembled WGS sequence"/>
</dbReference>
<evidence type="ECO:0000313" key="2">
    <source>
        <dbReference type="EMBL" id="MFD1187694.1"/>
    </source>
</evidence>
<proteinExistence type="predicted"/>
<organism evidence="2 3">
    <name type="scientific">Pontibacter rugosus</name>
    <dbReference type="NCBI Taxonomy" id="1745966"/>
    <lineage>
        <taxon>Bacteria</taxon>
        <taxon>Pseudomonadati</taxon>
        <taxon>Bacteroidota</taxon>
        <taxon>Cytophagia</taxon>
        <taxon>Cytophagales</taxon>
        <taxon>Hymenobacteraceae</taxon>
        <taxon>Pontibacter</taxon>
    </lineage>
</organism>
<dbReference type="RefSeq" id="WP_377529798.1">
    <property type="nucleotide sequence ID" value="NZ_JBHTLD010000165.1"/>
</dbReference>
<dbReference type="EMBL" id="JBHTLD010000165">
    <property type="protein sequence ID" value="MFD1187694.1"/>
    <property type="molecule type" value="Genomic_DNA"/>
</dbReference>
<accession>A0ABW3SS39</accession>
<feature type="transmembrane region" description="Helical" evidence="1">
    <location>
        <begin position="59"/>
        <end position="79"/>
    </location>
</feature>
<name>A0ABW3SS39_9BACT</name>
<comment type="caution">
    <text evidence="2">The sequence shown here is derived from an EMBL/GenBank/DDBJ whole genome shotgun (WGS) entry which is preliminary data.</text>
</comment>
<evidence type="ECO:0000256" key="1">
    <source>
        <dbReference type="SAM" id="Phobius"/>
    </source>
</evidence>
<reference evidence="3" key="1">
    <citation type="journal article" date="2019" name="Int. J. Syst. Evol. Microbiol.">
        <title>The Global Catalogue of Microorganisms (GCM) 10K type strain sequencing project: providing services to taxonomists for standard genome sequencing and annotation.</title>
        <authorList>
            <consortium name="The Broad Institute Genomics Platform"/>
            <consortium name="The Broad Institute Genome Sequencing Center for Infectious Disease"/>
            <person name="Wu L."/>
            <person name="Ma J."/>
        </authorList>
    </citation>
    <scope>NUCLEOTIDE SEQUENCE [LARGE SCALE GENOMIC DNA]</scope>
    <source>
        <strain evidence="3">JCM 31319</strain>
    </source>
</reference>
<keyword evidence="3" id="KW-1185">Reference proteome</keyword>
<protein>
    <submittedName>
        <fullName evidence="2">Uncharacterized protein</fullName>
    </submittedName>
</protein>
<keyword evidence="1" id="KW-0812">Transmembrane</keyword>